<organism evidence="3 4">
    <name type="scientific">Tolypocladium paradoxum</name>
    <dbReference type="NCBI Taxonomy" id="94208"/>
    <lineage>
        <taxon>Eukaryota</taxon>
        <taxon>Fungi</taxon>
        <taxon>Dikarya</taxon>
        <taxon>Ascomycota</taxon>
        <taxon>Pezizomycotina</taxon>
        <taxon>Sordariomycetes</taxon>
        <taxon>Hypocreomycetidae</taxon>
        <taxon>Hypocreales</taxon>
        <taxon>Ophiocordycipitaceae</taxon>
        <taxon>Tolypocladium</taxon>
    </lineage>
</organism>
<evidence type="ECO:0000313" key="3">
    <source>
        <dbReference type="EMBL" id="POR39505.1"/>
    </source>
</evidence>
<dbReference type="Pfam" id="PF14342">
    <property type="entry name" value="DUF4396"/>
    <property type="match status" value="1"/>
</dbReference>
<keyword evidence="1" id="KW-1133">Transmembrane helix</keyword>
<reference evidence="3 4" key="1">
    <citation type="submission" date="2018-01" db="EMBL/GenBank/DDBJ databases">
        <title>Harnessing the power of phylogenomics to disentangle the directionality and signatures of interkingdom host jumping in the parasitic fungal genus Tolypocladium.</title>
        <authorList>
            <person name="Quandt C.A."/>
            <person name="Patterson W."/>
            <person name="Spatafora J.W."/>
        </authorList>
    </citation>
    <scope>NUCLEOTIDE SEQUENCE [LARGE SCALE GENOMIC DNA]</scope>
    <source>
        <strain evidence="3 4">NRBC 100945</strain>
    </source>
</reference>
<feature type="transmembrane region" description="Helical" evidence="1">
    <location>
        <begin position="107"/>
        <end position="127"/>
    </location>
</feature>
<protein>
    <recommendedName>
        <fullName evidence="2">DUF4396 domain-containing protein</fullName>
    </recommendedName>
</protein>
<keyword evidence="1" id="KW-0812">Transmembrane</keyword>
<feature type="domain" description="DUF4396" evidence="2">
    <location>
        <begin position="74"/>
        <end position="210"/>
    </location>
</feature>
<sequence length="213" mass="23121">MTRLLAFHPIRTLGCLGAARLCAPTRPQRARAAGAQMRWKCSQSAPGDKTSKCGAKPHEQPSPMALRFWTSKPTWRRAMVNTFRCLVGCTLGDFSAMWFLQTCYPELGMGLVMGISVASGLTTSMMLETVLLRVGRDQLPWPAAAKTAAGMSMISMVTMEMAENAVDYCLTGGQVALDSPAFWVAGVVAMCAGFLAPLPYNYGRLRKYGKACH</sequence>
<dbReference type="Proteomes" id="UP000237481">
    <property type="component" value="Unassembled WGS sequence"/>
</dbReference>
<comment type="caution">
    <text evidence="3">The sequence shown here is derived from an EMBL/GenBank/DDBJ whole genome shotgun (WGS) entry which is preliminary data.</text>
</comment>
<proteinExistence type="predicted"/>
<dbReference type="OrthoDB" id="2128064at2759"/>
<feature type="transmembrane region" description="Helical" evidence="1">
    <location>
        <begin position="82"/>
        <end position="101"/>
    </location>
</feature>
<feature type="transmembrane region" description="Helical" evidence="1">
    <location>
        <begin position="181"/>
        <end position="200"/>
    </location>
</feature>
<dbReference type="EMBL" id="PKSG01000034">
    <property type="protein sequence ID" value="POR39505.1"/>
    <property type="molecule type" value="Genomic_DNA"/>
</dbReference>
<keyword evidence="1" id="KW-0472">Membrane</keyword>
<evidence type="ECO:0000313" key="4">
    <source>
        <dbReference type="Proteomes" id="UP000237481"/>
    </source>
</evidence>
<feature type="transmembrane region" description="Helical" evidence="1">
    <location>
        <begin position="139"/>
        <end position="161"/>
    </location>
</feature>
<keyword evidence="4" id="KW-1185">Reference proteome</keyword>
<dbReference type="STRING" id="94208.A0A2S4LAN7"/>
<evidence type="ECO:0000256" key="1">
    <source>
        <dbReference type="SAM" id="Phobius"/>
    </source>
</evidence>
<name>A0A2S4LAN7_9HYPO</name>
<accession>A0A2S4LAN7</accession>
<dbReference type="InterPro" id="IPR025509">
    <property type="entry name" value="DUF4396"/>
</dbReference>
<gene>
    <name evidence="3" type="ORF">TPAR_00300</name>
</gene>
<evidence type="ECO:0000259" key="2">
    <source>
        <dbReference type="Pfam" id="PF14342"/>
    </source>
</evidence>
<dbReference type="AlphaFoldDB" id="A0A2S4LAN7"/>